<feature type="domain" description="Thioredoxin" evidence="10">
    <location>
        <begin position="31"/>
        <end position="222"/>
    </location>
</feature>
<keyword evidence="7" id="KW-0676">Redox-active center</keyword>
<name>A0A1W2AU54_9BURK</name>
<dbReference type="InterPro" id="IPR036249">
    <property type="entry name" value="Thioredoxin-like_sf"/>
</dbReference>
<dbReference type="PANTHER" id="PTHR35891">
    <property type="entry name" value="THIOL:DISULFIDE INTERCHANGE PROTEIN DSBA"/>
    <property type="match status" value="1"/>
</dbReference>
<evidence type="ECO:0000313" key="12">
    <source>
        <dbReference type="Proteomes" id="UP000192708"/>
    </source>
</evidence>
<dbReference type="RefSeq" id="WP_084284034.1">
    <property type="nucleotide sequence ID" value="NZ_FWXJ01000010.1"/>
</dbReference>
<reference evidence="11 12" key="1">
    <citation type="submission" date="2017-04" db="EMBL/GenBank/DDBJ databases">
        <authorList>
            <person name="Afonso C.L."/>
            <person name="Miller P.J."/>
            <person name="Scott M.A."/>
            <person name="Spackman E."/>
            <person name="Goraichik I."/>
            <person name="Dimitrov K.M."/>
            <person name="Suarez D.L."/>
            <person name="Swayne D.E."/>
        </authorList>
    </citation>
    <scope>NUCLEOTIDE SEQUENCE [LARGE SCALE GENOMIC DNA]</scope>
    <source>
        <strain evidence="11 12">VK13</strain>
    </source>
</reference>
<dbReference type="InterPro" id="IPR001853">
    <property type="entry name" value="DSBA-like_thioredoxin_dom"/>
</dbReference>
<evidence type="ECO:0000256" key="9">
    <source>
        <dbReference type="SAM" id="SignalP"/>
    </source>
</evidence>
<keyword evidence="12" id="KW-1185">Reference proteome</keyword>
<sequence length="232" mass="25784">MKRQFFKNSLGLSLLLIGSIVSAQLLPPGAKSVVTPAPAPTTQASSFVEGLDYRKLVSPQPTESKGKIEVVEFFWYGCPHCNDLEPELLAWSKRQKKDVVLKKVPVAFRDDFLAHSQIFYALESMGKEAEFTPKVFQAIHTERKSLLKEEEISNWVAAQGLDQKAFMTAYKSFTVITKAKTANTVSQSYRVDGVPTIAVQGKYMTSPSIAGTKQRAIETLDFLVEQSRSGKM</sequence>
<proteinExistence type="inferred from homology"/>
<keyword evidence="5" id="KW-0574">Periplasm</keyword>
<organism evidence="11 12">
    <name type="scientific">Polynucleobacter kasalickyi</name>
    <dbReference type="NCBI Taxonomy" id="1938817"/>
    <lineage>
        <taxon>Bacteria</taxon>
        <taxon>Pseudomonadati</taxon>
        <taxon>Pseudomonadota</taxon>
        <taxon>Betaproteobacteria</taxon>
        <taxon>Burkholderiales</taxon>
        <taxon>Burkholderiaceae</taxon>
        <taxon>Polynucleobacter</taxon>
    </lineage>
</organism>
<dbReference type="PROSITE" id="PS51352">
    <property type="entry name" value="THIOREDOXIN_2"/>
    <property type="match status" value="1"/>
</dbReference>
<protein>
    <recommendedName>
        <fullName evidence="3">Thiol:disulfide interchange protein DsbA</fullName>
    </recommendedName>
</protein>
<dbReference type="AlphaFoldDB" id="A0A1W2AU54"/>
<feature type="chain" id="PRO_5010692437" description="Thiol:disulfide interchange protein DsbA" evidence="9">
    <location>
        <begin position="24"/>
        <end position="232"/>
    </location>
</feature>
<keyword evidence="6" id="KW-1015">Disulfide bond</keyword>
<dbReference type="InterPro" id="IPR023205">
    <property type="entry name" value="DsbA/DsbL"/>
</dbReference>
<dbReference type="Pfam" id="PF01323">
    <property type="entry name" value="DSBA"/>
    <property type="match status" value="1"/>
</dbReference>
<comment type="subcellular location">
    <subcellularLocation>
        <location evidence="1">Periplasm</location>
    </subcellularLocation>
</comment>
<evidence type="ECO:0000256" key="8">
    <source>
        <dbReference type="PIRSR" id="PIRSR001488-1"/>
    </source>
</evidence>
<keyword evidence="4 9" id="KW-0732">Signal</keyword>
<evidence type="ECO:0000256" key="6">
    <source>
        <dbReference type="ARBA" id="ARBA00023157"/>
    </source>
</evidence>
<gene>
    <name evidence="11" type="ORF">SAMN06296008_11079</name>
</gene>
<evidence type="ECO:0000256" key="7">
    <source>
        <dbReference type="ARBA" id="ARBA00023284"/>
    </source>
</evidence>
<evidence type="ECO:0000313" key="11">
    <source>
        <dbReference type="EMBL" id="SMC63971.1"/>
    </source>
</evidence>
<comment type="similarity">
    <text evidence="2">Belongs to the thioredoxin family. DsbA subfamily.</text>
</comment>
<dbReference type="EMBL" id="FWXJ01000010">
    <property type="protein sequence ID" value="SMC63971.1"/>
    <property type="molecule type" value="Genomic_DNA"/>
</dbReference>
<feature type="disulfide bond" description="Redox-active" evidence="8">
    <location>
        <begin position="78"/>
        <end position="81"/>
    </location>
</feature>
<dbReference type="PIRSF" id="PIRSF001488">
    <property type="entry name" value="Tdi_protein"/>
    <property type="match status" value="1"/>
</dbReference>
<dbReference type="InterPro" id="IPR050824">
    <property type="entry name" value="Thiol_disulfide_DsbA"/>
</dbReference>
<evidence type="ECO:0000256" key="2">
    <source>
        <dbReference type="ARBA" id="ARBA00005791"/>
    </source>
</evidence>
<dbReference type="Proteomes" id="UP000192708">
    <property type="component" value="Unassembled WGS sequence"/>
</dbReference>
<dbReference type="OrthoDB" id="9784896at2"/>
<feature type="signal peptide" evidence="9">
    <location>
        <begin position="1"/>
        <end position="23"/>
    </location>
</feature>
<dbReference type="GO" id="GO:0042597">
    <property type="term" value="C:periplasmic space"/>
    <property type="evidence" value="ECO:0007669"/>
    <property type="project" value="UniProtKB-SubCell"/>
</dbReference>
<evidence type="ECO:0000256" key="3">
    <source>
        <dbReference type="ARBA" id="ARBA00013831"/>
    </source>
</evidence>
<evidence type="ECO:0000259" key="10">
    <source>
        <dbReference type="PROSITE" id="PS51352"/>
    </source>
</evidence>
<evidence type="ECO:0000256" key="4">
    <source>
        <dbReference type="ARBA" id="ARBA00022729"/>
    </source>
</evidence>
<evidence type="ECO:0000256" key="5">
    <source>
        <dbReference type="ARBA" id="ARBA00022764"/>
    </source>
</evidence>
<dbReference type="STRING" id="1938817.SAMN06296008_11079"/>
<dbReference type="PROSITE" id="PS00194">
    <property type="entry name" value="THIOREDOXIN_1"/>
    <property type="match status" value="1"/>
</dbReference>
<dbReference type="PANTHER" id="PTHR35891:SF3">
    <property type="entry name" value="THIOL:DISULFIDE INTERCHANGE PROTEIN DSBL"/>
    <property type="match status" value="1"/>
</dbReference>
<dbReference type="Gene3D" id="3.40.30.10">
    <property type="entry name" value="Glutaredoxin"/>
    <property type="match status" value="1"/>
</dbReference>
<evidence type="ECO:0000256" key="1">
    <source>
        <dbReference type="ARBA" id="ARBA00004418"/>
    </source>
</evidence>
<dbReference type="SUPFAM" id="SSF52833">
    <property type="entry name" value="Thioredoxin-like"/>
    <property type="match status" value="1"/>
</dbReference>
<dbReference type="InterPro" id="IPR017937">
    <property type="entry name" value="Thioredoxin_CS"/>
</dbReference>
<accession>A0A1W2AU54</accession>
<dbReference type="CDD" id="cd03019">
    <property type="entry name" value="DsbA_DsbA"/>
    <property type="match status" value="1"/>
</dbReference>
<dbReference type="InterPro" id="IPR013766">
    <property type="entry name" value="Thioredoxin_domain"/>
</dbReference>
<dbReference type="GO" id="GO:0015036">
    <property type="term" value="F:disulfide oxidoreductase activity"/>
    <property type="evidence" value="ECO:0007669"/>
    <property type="project" value="UniProtKB-ARBA"/>
</dbReference>